<reference evidence="2 3" key="2">
    <citation type="journal article" date="2019" name="G3 (Bethesda)">
        <title>Hybrid Assembly of the Genome of the Entomopathogenic Nematode Steinernema carpocapsae Identifies the X-Chromosome.</title>
        <authorList>
            <person name="Serra L."/>
            <person name="Macchietto M."/>
            <person name="Macias-Munoz A."/>
            <person name="McGill C.J."/>
            <person name="Rodriguez I.M."/>
            <person name="Rodriguez B."/>
            <person name="Murad R."/>
            <person name="Mortazavi A."/>
        </authorList>
    </citation>
    <scope>NUCLEOTIDE SEQUENCE [LARGE SCALE GENOMIC DNA]</scope>
    <source>
        <strain evidence="2 3">ALL</strain>
    </source>
</reference>
<dbReference type="EMBL" id="AZBU02000011">
    <property type="protein sequence ID" value="TKR61687.1"/>
    <property type="molecule type" value="Genomic_DNA"/>
</dbReference>
<proteinExistence type="predicted"/>
<feature type="region of interest" description="Disordered" evidence="1">
    <location>
        <begin position="388"/>
        <end position="443"/>
    </location>
</feature>
<dbReference type="PANTHER" id="PTHR47027">
    <property type="entry name" value="REVERSE TRANSCRIPTASE DOMAIN-CONTAINING PROTEIN"/>
    <property type="match status" value="1"/>
</dbReference>
<name>A0A4U5LZD8_STECR</name>
<feature type="compositionally biased region" description="Basic and acidic residues" evidence="1">
    <location>
        <begin position="55"/>
        <end position="72"/>
    </location>
</feature>
<protein>
    <recommendedName>
        <fullName evidence="4">Reverse transcriptase domain-containing protein</fullName>
    </recommendedName>
</protein>
<comment type="caution">
    <text evidence="2">The sequence shown here is derived from an EMBL/GenBank/DDBJ whole genome shotgun (WGS) entry which is preliminary data.</text>
</comment>
<feature type="compositionally biased region" description="Basic and acidic residues" evidence="1">
    <location>
        <begin position="178"/>
        <end position="187"/>
    </location>
</feature>
<dbReference type="Proteomes" id="UP000298663">
    <property type="component" value="Unassembled WGS sequence"/>
</dbReference>
<keyword evidence="3" id="KW-1185">Reference proteome</keyword>
<dbReference type="PANTHER" id="PTHR47027:SF20">
    <property type="entry name" value="REVERSE TRANSCRIPTASE-LIKE PROTEIN WITH RNA-DIRECTED DNA POLYMERASE DOMAIN"/>
    <property type="match status" value="1"/>
</dbReference>
<feature type="region of interest" description="Disordered" evidence="1">
    <location>
        <begin position="126"/>
        <end position="212"/>
    </location>
</feature>
<feature type="region of interest" description="Disordered" evidence="1">
    <location>
        <begin position="1"/>
        <end position="82"/>
    </location>
</feature>
<dbReference type="OrthoDB" id="410104at2759"/>
<reference evidence="2 3" key="1">
    <citation type="journal article" date="2015" name="Genome Biol.">
        <title>Comparative genomics of Steinernema reveals deeply conserved gene regulatory networks.</title>
        <authorList>
            <person name="Dillman A.R."/>
            <person name="Macchietto M."/>
            <person name="Porter C.F."/>
            <person name="Rogers A."/>
            <person name="Williams B."/>
            <person name="Antoshechkin I."/>
            <person name="Lee M.M."/>
            <person name="Goodwin Z."/>
            <person name="Lu X."/>
            <person name="Lewis E.E."/>
            <person name="Goodrich-Blair H."/>
            <person name="Stock S.P."/>
            <person name="Adams B.J."/>
            <person name="Sternberg P.W."/>
            <person name="Mortazavi A."/>
        </authorList>
    </citation>
    <scope>NUCLEOTIDE SEQUENCE [LARGE SCALE GENOMIC DNA]</scope>
    <source>
        <strain evidence="2 3">ALL</strain>
    </source>
</reference>
<organism evidence="2 3">
    <name type="scientific">Steinernema carpocapsae</name>
    <name type="common">Entomopathogenic nematode</name>
    <dbReference type="NCBI Taxonomy" id="34508"/>
    <lineage>
        <taxon>Eukaryota</taxon>
        <taxon>Metazoa</taxon>
        <taxon>Ecdysozoa</taxon>
        <taxon>Nematoda</taxon>
        <taxon>Chromadorea</taxon>
        <taxon>Rhabditida</taxon>
        <taxon>Tylenchina</taxon>
        <taxon>Panagrolaimomorpha</taxon>
        <taxon>Strongyloidoidea</taxon>
        <taxon>Steinernematidae</taxon>
        <taxon>Steinernema</taxon>
    </lineage>
</organism>
<evidence type="ECO:0000256" key="1">
    <source>
        <dbReference type="SAM" id="MobiDB-lite"/>
    </source>
</evidence>
<sequence>MRVGTEQKVIVPIKGGRRVTWETDSSGESSEEDEPKRKAEKTIFLPKTQQSPPQQHKEKPATPGKDATDRSQNDGNRPLKVVFDIPTVRALERKTVDKEGSKSAFSESESNNLNFSIAQILSHQTDRNEMEMEAQKCLSPRPAQAKRPRISDLPRIPKTAAPKESPAQRVLTQVVQASERKTSKEVKPVQTEAQRRPAVNANPPPAKRPRIADLPTIPKISAPEVFSAPPKSSFLIQAQKTSVITPPKVANQPPSKRVRVSDLPRIPNVVAAEPVPSAPRTTPVVQTPTTAPSTSLAVAEKESTTAKIPSAIGTLDKKKATPGQTHEKTQKLLFALPEAAQHPAERVRVMDLPRIPKIVTSEAVPSPPKPQTLLQTSTTTPKTLIPAAQKRMAPRNTETPTPKKIETRSATALPKTIQTRSTHQCTSKPSSSAMEPTIPKSTPDLTHHLHTINQIVEKTLAHGIPLAMAFIRYAKGTSSRSITHSLKQVFGHPKWNTVGIRVQGAYLNQLHYADNVVLLAANQDSLQAMVEAIYRGSVKNKLKIVLQDSTLMSKQNLKISINGRYFEQVDKLIHFGQEFRLPRNHEFELKRRIAEGWRMFGIFEKTLTSLTVLAKEKKKLFKKKVLPLLVHGSETWALTETAKKKLTNTQEQMVKKMLGRFPSQEEFDDMAKIESALKTATKKKWNYAWNLVNDKAKETPINVTRWQPQGKKPRGRPATKWSDDFIKKVRSDTWENVAKKEEKKQWCSVGTQGI</sequence>
<feature type="compositionally biased region" description="Low complexity" evidence="1">
    <location>
        <begin position="278"/>
        <end position="294"/>
    </location>
</feature>
<feature type="compositionally biased region" description="Polar residues" evidence="1">
    <location>
        <begin position="416"/>
        <end position="443"/>
    </location>
</feature>
<feature type="region of interest" description="Disordered" evidence="1">
    <location>
        <begin position="274"/>
        <end position="294"/>
    </location>
</feature>
<gene>
    <name evidence="2" type="ORF">L596_028767</name>
</gene>
<dbReference type="AlphaFoldDB" id="A0A4U5LZD8"/>
<evidence type="ECO:0008006" key="4">
    <source>
        <dbReference type="Google" id="ProtNLM"/>
    </source>
</evidence>
<evidence type="ECO:0000313" key="2">
    <source>
        <dbReference type="EMBL" id="TKR61687.1"/>
    </source>
</evidence>
<accession>A0A4U5LZD8</accession>
<evidence type="ECO:0000313" key="3">
    <source>
        <dbReference type="Proteomes" id="UP000298663"/>
    </source>
</evidence>
<dbReference type="STRING" id="34508.A0A4U5LZD8"/>